<dbReference type="EMBL" id="CAUOFW020006168">
    <property type="protein sequence ID" value="CAK9173132.1"/>
    <property type="molecule type" value="Genomic_DNA"/>
</dbReference>
<protein>
    <submittedName>
        <fullName evidence="1">Uncharacterized protein</fullName>
    </submittedName>
</protein>
<organism evidence="1 2">
    <name type="scientific">Ilex paraguariensis</name>
    <name type="common">yerba mate</name>
    <dbReference type="NCBI Taxonomy" id="185542"/>
    <lineage>
        <taxon>Eukaryota</taxon>
        <taxon>Viridiplantae</taxon>
        <taxon>Streptophyta</taxon>
        <taxon>Embryophyta</taxon>
        <taxon>Tracheophyta</taxon>
        <taxon>Spermatophyta</taxon>
        <taxon>Magnoliopsida</taxon>
        <taxon>eudicotyledons</taxon>
        <taxon>Gunneridae</taxon>
        <taxon>Pentapetalae</taxon>
        <taxon>asterids</taxon>
        <taxon>campanulids</taxon>
        <taxon>Aquifoliales</taxon>
        <taxon>Aquifoliaceae</taxon>
        <taxon>Ilex</taxon>
    </lineage>
</organism>
<reference evidence="1 2" key="1">
    <citation type="submission" date="2024-02" db="EMBL/GenBank/DDBJ databases">
        <authorList>
            <person name="Vignale AGUSTIN F."/>
            <person name="Sosa J E."/>
            <person name="Modenutti C."/>
        </authorList>
    </citation>
    <scope>NUCLEOTIDE SEQUENCE [LARGE SCALE GENOMIC DNA]</scope>
</reference>
<dbReference type="AlphaFoldDB" id="A0ABC8TZ73"/>
<sequence>MVISVSCCVRKLAEQKEEGSLKPLTVSMGGWQTIYEKKRGEIGVTPDEPSLFLFRLSEIRDQIELELFIVAGKIPPFPRLNGMENETFLCKVILENQMNNGCSFHNSIGGRDLQRRYEDIISYFLAKCF</sequence>
<comment type="caution">
    <text evidence="1">The sequence shown here is derived from an EMBL/GenBank/DDBJ whole genome shotgun (WGS) entry which is preliminary data.</text>
</comment>
<evidence type="ECO:0000313" key="1">
    <source>
        <dbReference type="EMBL" id="CAK9173132.1"/>
    </source>
</evidence>
<dbReference type="Proteomes" id="UP001642360">
    <property type="component" value="Unassembled WGS sequence"/>
</dbReference>
<evidence type="ECO:0000313" key="2">
    <source>
        <dbReference type="Proteomes" id="UP001642360"/>
    </source>
</evidence>
<accession>A0ABC8TZ73</accession>
<gene>
    <name evidence="1" type="ORF">ILEXP_LOCUS42874</name>
</gene>
<name>A0ABC8TZ73_9AQUA</name>
<proteinExistence type="predicted"/>
<keyword evidence="2" id="KW-1185">Reference proteome</keyword>